<keyword evidence="7" id="KW-1185">Reference proteome</keyword>
<evidence type="ECO:0000256" key="2">
    <source>
        <dbReference type="ARBA" id="ARBA00023125"/>
    </source>
</evidence>
<comment type="caution">
    <text evidence="6">The sequence shown here is derived from an EMBL/GenBank/DDBJ whole genome shotgun (WGS) entry which is preliminary data.</text>
</comment>
<evidence type="ECO:0000313" key="7">
    <source>
        <dbReference type="Proteomes" id="UP000054851"/>
    </source>
</evidence>
<dbReference type="PANTHER" id="PTHR30136:SF24">
    <property type="entry name" value="HTH-TYPE TRANSCRIPTIONAL REPRESSOR ALLR"/>
    <property type="match status" value="1"/>
</dbReference>
<evidence type="ECO:0000256" key="1">
    <source>
        <dbReference type="ARBA" id="ARBA00023015"/>
    </source>
</evidence>
<dbReference type="SUPFAM" id="SSF55781">
    <property type="entry name" value="GAF domain-like"/>
    <property type="match status" value="1"/>
</dbReference>
<reference evidence="6" key="1">
    <citation type="submission" date="2016-01" db="EMBL/GenBank/DDBJ databases">
        <authorList>
            <person name="Peeters C."/>
        </authorList>
    </citation>
    <scope>NUCLEOTIDE SEQUENCE</scope>
    <source>
        <strain evidence="6">LMG 29322</strain>
    </source>
</reference>
<dbReference type="AlphaFoldDB" id="A0A158AQ72"/>
<feature type="domain" description="HTH iclR-type" evidence="4">
    <location>
        <begin position="12"/>
        <end position="74"/>
    </location>
</feature>
<keyword evidence="3" id="KW-0804">Transcription</keyword>
<dbReference type="PANTHER" id="PTHR30136">
    <property type="entry name" value="HELIX-TURN-HELIX TRANSCRIPTIONAL REGULATOR, ICLR FAMILY"/>
    <property type="match status" value="1"/>
</dbReference>
<dbReference type="RefSeq" id="WP_061167907.1">
    <property type="nucleotide sequence ID" value="NZ_FCOA02000007.1"/>
</dbReference>
<name>A0A158AQ72_9BURK</name>
<dbReference type="Pfam" id="PF01614">
    <property type="entry name" value="IclR_C"/>
    <property type="match status" value="1"/>
</dbReference>
<dbReference type="PROSITE" id="PS51077">
    <property type="entry name" value="HTH_ICLR"/>
    <property type="match status" value="1"/>
</dbReference>
<dbReference type="InterPro" id="IPR029016">
    <property type="entry name" value="GAF-like_dom_sf"/>
</dbReference>
<evidence type="ECO:0000256" key="3">
    <source>
        <dbReference type="ARBA" id="ARBA00023163"/>
    </source>
</evidence>
<evidence type="ECO:0000259" key="5">
    <source>
        <dbReference type="PROSITE" id="PS51078"/>
    </source>
</evidence>
<dbReference type="InterPro" id="IPR036388">
    <property type="entry name" value="WH-like_DNA-bd_sf"/>
</dbReference>
<dbReference type="OrthoDB" id="8858707at2"/>
<dbReference type="PROSITE" id="PS51078">
    <property type="entry name" value="ICLR_ED"/>
    <property type="match status" value="1"/>
</dbReference>
<dbReference type="SUPFAM" id="SSF46785">
    <property type="entry name" value="Winged helix' DNA-binding domain"/>
    <property type="match status" value="1"/>
</dbReference>
<dbReference type="InterPro" id="IPR050707">
    <property type="entry name" value="HTH_MetabolicPath_Reg"/>
</dbReference>
<dbReference type="Pfam" id="PF09339">
    <property type="entry name" value="HTH_IclR"/>
    <property type="match status" value="1"/>
</dbReference>
<dbReference type="GO" id="GO:0045892">
    <property type="term" value="P:negative regulation of DNA-templated transcription"/>
    <property type="evidence" value="ECO:0007669"/>
    <property type="project" value="TreeGrafter"/>
</dbReference>
<accession>A0A158AQ72</accession>
<protein>
    <submittedName>
        <fullName evidence="6">IclR family transcriptional regulator</fullName>
    </submittedName>
</protein>
<sequence>MRHEETESNSTVKSADRVLDLFELLARWGREMSHTEIAQSLDIPKSSLTKLMRNLTDRGYLRFVPETKGYRLGDAILKLAQQSNQLRSLIACAEPVLSDITQQTAESCALNQLKGEEVEVVATVVSQQRLQSHMRLGDLAPLYAVSGGKVILAFLPDVMRDEYLRSLSFERFTRNTISTKKALLNELQMVRTHGFAQSMEEYTPGIVGVGVPILSSTGFPLGSLNLAIPAVRFSSEVGERSVAILKAAAARIQRQYLAE</sequence>
<proteinExistence type="predicted"/>
<dbReference type="InterPro" id="IPR014757">
    <property type="entry name" value="Tscrpt_reg_IclR_C"/>
</dbReference>
<keyword evidence="2" id="KW-0238">DNA-binding</keyword>
<organism evidence="6 7">
    <name type="scientific">Caballeronia hypogeia</name>
    <dbReference type="NCBI Taxonomy" id="1777140"/>
    <lineage>
        <taxon>Bacteria</taxon>
        <taxon>Pseudomonadati</taxon>
        <taxon>Pseudomonadota</taxon>
        <taxon>Betaproteobacteria</taxon>
        <taxon>Burkholderiales</taxon>
        <taxon>Burkholderiaceae</taxon>
        <taxon>Caballeronia</taxon>
    </lineage>
</organism>
<dbReference type="SMART" id="SM00346">
    <property type="entry name" value="HTH_ICLR"/>
    <property type="match status" value="1"/>
</dbReference>
<dbReference type="EMBL" id="FCOA02000007">
    <property type="protein sequence ID" value="SAK60131.1"/>
    <property type="molecule type" value="Genomic_DNA"/>
</dbReference>
<dbReference type="Proteomes" id="UP000054851">
    <property type="component" value="Unassembled WGS sequence"/>
</dbReference>
<dbReference type="Gene3D" id="3.30.450.40">
    <property type="match status" value="1"/>
</dbReference>
<feature type="domain" description="IclR-ED" evidence="5">
    <location>
        <begin position="75"/>
        <end position="258"/>
    </location>
</feature>
<evidence type="ECO:0000259" key="4">
    <source>
        <dbReference type="PROSITE" id="PS51077"/>
    </source>
</evidence>
<dbReference type="GO" id="GO:0003677">
    <property type="term" value="F:DNA binding"/>
    <property type="evidence" value="ECO:0007669"/>
    <property type="project" value="UniProtKB-KW"/>
</dbReference>
<keyword evidence="1" id="KW-0805">Transcription regulation</keyword>
<evidence type="ECO:0000313" key="6">
    <source>
        <dbReference type="EMBL" id="SAK60131.1"/>
    </source>
</evidence>
<dbReference type="STRING" id="1777140.AWB79_02682"/>
<dbReference type="Gene3D" id="1.10.10.10">
    <property type="entry name" value="Winged helix-like DNA-binding domain superfamily/Winged helix DNA-binding domain"/>
    <property type="match status" value="1"/>
</dbReference>
<dbReference type="InterPro" id="IPR005471">
    <property type="entry name" value="Tscrpt_reg_IclR_N"/>
</dbReference>
<dbReference type="GO" id="GO:0003700">
    <property type="term" value="F:DNA-binding transcription factor activity"/>
    <property type="evidence" value="ECO:0007669"/>
    <property type="project" value="TreeGrafter"/>
</dbReference>
<dbReference type="InterPro" id="IPR036390">
    <property type="entry name" value="WH_DNA-bd_sf"/>
</dbReference>
<gene>
    <name evidence="6" type="ORF">AWB79_02682</name>
</gene>